<accession>A0ABX4DLV4</accession>
<proteinExistence type="predicted"/>
<dbReference type="Proteomes" id="UP000198364">
    <property type="component" value="Unassembled WGS sequence"/>
</dbReference>
<dbReference type="EMBL" id="NEWL01000001">
    <property type="protein sequence ID" value="OXB91517.1"/>
    <property type="molecule type" value="Genomic_DNA"/>
</dbReference>
<protein>
    <submittedName>
        <fullName evidence="2">Uncharacterized protein</fullName>
    </submittedName>
</protein>
<keyword evidence="1" id="KW-1133">Transmembrane helix</keyword>
<sequence>MKRQLVVYLVSLAAFLGPFPQTIYTPILPEVRAAFATSSFLINLTILIFTFFLAASIATLCGIKTRAPVTRFLKLLFSSISSMSHKRSGR</sequence>
<comment type="caution">
    <text evidence="2">The sequence shown here is derived from an EMBL/GenBank/DDBJ whole genome shotgun (WGS) entry which is preliminary data.</text>
</comment>
<keyword evidence="1" id="KW-0812">Transmembrane</keyword>
<keyword evidence="1" id="KW-0472">Membrane</keyword>
<name>A0ABX4DLV4_9BACL</name>
<evidence type="ECO:0000256" key="1">
    <source>
        <dbReference type="SAM" id="Phobius"/>
    </source>
</evidence>
<gene>
    <name evidence="2" type="ORF">B9L21_01390</name>
</gene>
<reference evidence="2 3" key="1">
    <citation type="submission" date="2017-05" db="EMBL/GenBank/DDBJ databases">
        <title>The genome sequence of Geobacillus uzenensis BGSC 92A1.</title>
        <authorList>
            <person name="Ramaloko W.T."/>
            <person name="Koen N."/>
            <person name="Polliack S."/>
            <person name="Aliyu H."/>
            <person name="Lebre P."/>
            <person name="Mohr T."/>
            <person name="Oswald F."/>
            <person name="Zwick M."/>
            <person name="Neumann A."/>
            <person name="Syldatk C."/>
            <person name="Cowan D."/>
            <person name="De Maayer P."/>
        </authorList>
    </citation>
    <scope>NUCLEOTIDE SEQUENCE [LARGE SCALE GENOMIC DNA]</scope>
    <source>
        <strain evidence="2 3">BGSC 92A1</strain>
    </source>
</reference>
<evidence type="ECO:0000313" key="3">
    <source>
        <dbReference type="Proteomes" id="UP000198364"/>
    </source>
</evidence>
<feature type="transmembrane region" description="Helical" evidence="1">
    <location>
        <begin position="44"/>
        <end position="63"/>
    </location>
</feature>
<evidence type="ECO:0000313" key="2">
    <source>
        <dbReference type="EMBL" id="OXB91517.1"/>
    </source>
</evidence>
<dbReference type="Gene3D" id="1.20.1720.10">
    <property type="entry name" value="Multidrug resistance protein D"/>
    <property type="match status" value="1"/>
</dbReference>
<keyword evidence="3" id="KW-1185">Reference proteome</keyword>
<organism evidence="2 3">
    <name type="scientific">Geobacillus uzenensis</name>
    <dbReference type="NCBI Taxonomy" id="129339"/>
    <lineage>
        <taxon>Bacteria</taxon>
        <taxon>Bacillati</taxon>
        <taxon>Bacillota</taxon>
        <taxon>Bacilli</taxon>
        <taxon>Bacillales</taxon>
        <taxon>Anoxybacillaceae</taxon>
        <taxon>Geobacillus</taxon>
    </lineage>
</organism>